<evidence type="ECO:0000313" key="1">
    <source>
        <dbReference type="EMBL" id="NFF03434.1"/>
    </source>
</evidence>
<gene>
    <name evidence="2" type="ORF">FC964_06265</name>
    <name evidence="1" type="ORF">FCV25_17110</name>
    <name evidence="3" type="ORF">JQS73_09110</name>
</gene>
<dbReference type="Proteomes" id="UP000482543">
    <property type="component" value="Unassembled WGS sequence"/>
</dbReference>
<organism evidence="1 4">
    <name type="scientific">Clostridium botulinum</name>
    <dbReference type="NCBI Taxonomy" id="1491"/>
    <lineage>
        <taxon>Bacteria</taxon>
        <taxon>Bacillati</taxon>
        <taxon>Bacillota</taxon>
        <taxon>Clostridia</taxon>
        <taxon>Eubacteriales</taxon>
        <taxon>Clostridiaceae</taxon>
        <taxon>Clostridium</taxon>
    </lineage>
</organism>
<dbReference type="AlphaFoldDB" id="A0A0A2HDB7"/>
<protein>
    <submittedName>
        <fullName evidence="1">Uncharacterized protein</fullName>
    </submittedName>
</protein>
<reference evidence="3 6" key="1">
    <citation type="journal article" date="2014" name="J. Infect. Dis.">
        <title>Molecular characterization of a novel botulinum neurotoxin type H gene.</title>
        <authorList>
            <person name="Dover N."/>
            <person name="Barash J.R."/>
            <person name="Hill K.K."/>
            <person name="Xie G."/>
            <person name="Arnon S.S."/>
        </authorList>
    </citation>
    <scope>NUCLEOTIDE SEQUENCE [LARGE SCALE GENOMIC DNA]</scope>
    <source>
        <strain evidence="3 6">IBCA10-7060</strain>
    </source>
</reference>
<dbReference type="InterPro" id="IPR038765">
    <property type="entry name" value="Papain-like_cys_pep_sf"/>
</dbReference>
<dbReference type="EMBL" id="SWRJ01000001">
    <property type="protein sequence ID" value="NFI20994.1"/>
    <property type="molecule type" value="Genomic_DNA"/>
</dbReference>
<dbReference type="EMBL" id="CP069280">
    <property type="protein sequence ID" value="QRI55235.1"/>
    <property type="molecule type" value="Genomic_DNA"/>
</dbReference>
<dbReference type="EMBL" id="SWND01000013">
    <property type="protein sequence ID" value="NFF03434.1"/>
    <property type="molecule type" value="Genomic_DNA"/>
</dbReference>
<evidence type="ECO:0000313" key="6">
    <source>
        <dbReference type="Proteomes" id="UP000663464"/>
    </source>
</evidence>
<evidence type="ECO:0000313" key="5">
    <source>
        <dbReference type="Proteomes" id="UP000482543"/>
    </source>
</evidence>
<proteinExistence type="predicted"/>
<reference evidence="4 5" key="2">
    <citation type="submission" date="2019-04" db="EMBL/GenBank/DDBJ databases">
        <title>Genome sequencing of Clostridium botulinum Groups I-IV and Clostridium butyricum.</title>
        <authorList>
            <person name="Brunt J."/>
            <person name="Van Vliet A.H.M."/>
            <person name="Stringer S.C."/>
            <person name="Carter A.T."/>
            <person name="Peck M.W."/>
        </authorList>
    </citation>
    <scope>NUCLEOTIDE SEQUENCE [LARGE SCALE GENOMIC DNA]</scope>
    <source>
        <strain evidence="2 5">IFR 15/034</strain>
        <strain evidence="1 4">IFR 18/054</strain>
    </source>
</reference>
<evidence type="ECO:0000313" key="4">
    <source>
        <dbReference type="Proteomes" id="UP000472521"/>
    </source>
</evidence>
<sequence>MEKYKQIYIVLSLTGSNFGHLIKFYTKEPYSHVSLAFDKELKEMYSFGRKYPNNPFIAGFVKESLDKGAFLKFKNAECTIYSLDITEDKYYKLKEIIENFKEESDKYSYNLLGILGVIIGYPLETKYKYFCSQFVSHVLIKSGVQLFNKPPGLTTPQDFRIYENKRIIYSGKLNEYSNYNYTI</sequence>
<reference evidence="3" key="3">
    <citation type="submission" date="2021-02" db="EMBL/GenBank/DDBJ databases">
        <authorList>
            <person name="Dover N."/>
            <person name="Barash J.R."/>
            <person name="Bell J.M."/>
            <person name="Sylvester M.D."/>
            <person name="Arnon S."/>
        </authorList>
    </citation>
    <scope>NUCLEOTIDE SEQUENCE</scope>
    <source>
        <strain evidence="3">IBCA10-7060</strain>
    </source>
</reference>
<name>A0A0A2HDB7_CLOBO</name>
<dbReference type="RefSeq" id="WP_025775797.1">
    <property type="nucleotide sequence ID" value="NZ_AP014696.1"/>
</dbReference>
<evidence type="ECO:0000313" key="3">
    <source>
        <dbReference type="EMBL" id="QRI55235.1"/>
    </source>
</evidence>
<dbReference type="Gene3D" id="3.90.1720.10">
    <property type="entry name" value="endopeptidase domain like (from Nostoc punctiforme)"/>
    <property type="match status" value="1"/>
</dbReference>
<accession>A0A0A2HDB7</accession>
<dbReference type="Proteomes" id="UP000472521">
    <property type="component" value="Unassembled WGS sequence"/>
</dbReference>
<evidence type="ECO:0000313" key="2">
    <source>
        <dbReference type="EMBL" id="NFI20994.1"/>
    </source>
</evidence>
<dbReference type="SUPFAM" id="SSF54001">
    <property type="entry name" value="Cysteine proteinases"/>
    <property type="match status" value="1"/>
</dbReference>
<dbReference type="Proteomes" id="UP000663464">
    <property type="component" value="Chromosome"/>
</dbReference>